<dbReference type="Pfam" id="PF02991">
    <property type="entry name" value="ATG8"/>
    <property type="match status" value="1"/>
</dbReference>
<gene>
    <name evidence="9" type="ORF">ACHAXA_009536</name>
</gene>
<organism evidence="9 10">
    <name type="scientific">Cyclostephanos tholiformis</name>
    <dbReference type="NCBI Taxonomy" id="382380"/>
    <lineage>
        <taxon>Eukaryota</taxon>
        <taxon>Sar</taxon>
        <taxon>Stramenopiles</taxon>
        <taxon>Ochrophyta</taxon>
        <taxon>Bacillariophyta</taxon>
        <taxon>Coscinodiscophyceae</taxon>
        <taxon>Thalassiosirophycidae</taxon>
        <taxon>Stephanodiscales</taxon>
        <taxon>Stephanodiscaceae</taxon>
        <taxon>Cyclostephanos</taxon>
    </lineage>
</organism>
<dbReference type="GO" id="GO:0016020">
    <property type="term" value="C:membrane"/>
    <property type="evidence" value="ECO:0007669"/>
    <property type="project" value="UniProtKB-SubCell"/>
</dbReference>
<reference evidence="9 10" key="1">
    <citation type="submission" date="2024-10" db="EMBL/GenBank/DDBJ databases">
        <title>Updated reference genomes for cyclostephanoid diatoms.</title>
        <authorList>
            <person name="Roberts W.R."/>
            <person name="Alverson A.J."/>
        </authorList>
    </citation>
    <scope>NUCLEOTIDE SEQUENCE [LARGE SCALE GENOMIC DNA]</scope>
    <source>
        <strain evidence="9 10">AJA228-03</strain>
    </source>
</reference>
<dbReference type="PANTHER" id="PTHR10969">
    <property type="entry name" value="MICROTUBULE-ASSOCIATED PROTEINS 1A/1B LIGHT CHAIN 3-RELATED"/>
    <property type="match status" value="1"/>
</dbReference>
<dbReference type="EMBL" id="JALLPB020000113">
    <property type="protein sequence ID" value="KAL3817249.1"/>
    <property type="molecule type" value="Genomic_DNA"/>
</dbReference>
<evidence type="ECO:0000256" key="3">
    <source>
        <dbReference type="ARBA" id="ARBA00023136"/>
    </source>
</evidence>
<evidence type="ECO:0000256" key="6">
    <source>
        <dbReference type="RuleBase" id="RU004384"/>
    </source>
</evidence>
<keyword evidence="8" id="KW-1133">Transmembrane helix</keyword>
<keyword evidence="10" id="KW-1185">Reference proteome</keyword>
<accession>A0ABD3RYF1</accession>
<sequence length="258" mass="29620">MSGGRIFRAPFIDPVTGIAYDTNNSEFEGYLTKQSQWLRVILRKQRISCMLMMKKQKMTGLDLWVGPSCDARALMFRKDLSHKEAMAAMLPKLIMNIVTMILITQTQATILISMINVVVAFYLGGKQEAPRYQSNKRRNMSKPFKEEHPLEKRKSEAERIRAKYPDRVPVICEKADRSDIPDIDKKKYLVPADLTVGQFHYVIRKRIQLAPEKALFLFCSNTIPPNAALMSTVYEEQKDEDGFLYVQYSGESTFGDSM</sequence>
<dbReference type="GO" id="GO:0006914">
    <property type="term" value="P:autophagy"/>
    <property type="evidence" value="ECO:0007669"/>
    <property type="project" value="UniProtKB-KW"/>
</dbReference>
<keyword evidence="4 5" id="KW-0449">Lipoprotein</keyword>
<feature type="transmembrane region" description="Helical" evidence="8">
    <location>
        <begin position="109"/>
        <end position="125"/>
    </location>
</feature>
<comment type="similarity">
    <text evidence="2 6">Belongs to the ATG8 family.</text>
</comment>
<dbReference type="Proteomes" id="UP001530377">
    <property type="component" value="Unassembled WGS sequence"/>
</dbReference>
<dbReference type="InterPro" id="IPR004241">
    <property type="entry name" value="Atg8-like"/>
</dbReference>
<dbReference type="SUPFAM" id="SSF54236">
    <property type="entry name" value="Ubiquitin-like"/>
    <property type="match status" value="1"/>
</dbReference>
<feature type="region of interest" description="Disordered" evidence="7">
    <location>
        <begin position="133"/>
        <end position="158"/>
    </location>
</feature>
<keyword evidence="8" id="KW-0812">Transmembrane</keyword>
<feature type="lipid moiety-binding region" description="Phosphatidylserine amidated glycine; alternate" evidence="5">
    <location>
        <position position="255"/>
    </location>
</feature>
<comment type="subcellular location">
    <subcellularLocation>
        <location evidence="1">Membrane</location>
    </subcellularLocation>
</comment>
<evidence type="ECO:0000256" key="8">
    <source>
        <dbReference type="SAM" id="Phobius"/>
    </source>
</evidence>
<dbReference type="AlphaFoldDB" id="A0ABD3RYF1"/>
<dbReference type="InterPro" id="IPR029071">
    <property type="entry name" value="Ubiquitin-like_domsf"/>
</dbReference>
<evidence type="ECO:0000313" key="10">
    <source>
        <dbReference type="Proteomes" id="UP001530377"/>
    </source>
</evidence>
<proteinExistence type="inferred from homology"/>
<dbReference type="CDD" id="cd16128">
    <property type="entry name" value="Ubl_ATG8"/>
    <property type="match status" value="1"/>
</dbReference>
<dbReference type="Gene3D" id="3.10.20.90">
    <property type="entry name" value="Phosphatidylinositol 3-kinase Catalytic Subunit, Chain A, domain 1"/>
    <property type="match status" value="1"/>
</dbReference>
<evidence type="ECO:0000313" key="9">
    <source>
        <dbReference type="EMBL" id="KAL3817249.1"/>
    </source>
</evidence>
<evidence type="ECO:0000256" key="7">
    <source>
        <dbReference type="SAM" id="MobiDB-lite"/>
    </source>
</evidence>
<comment type="caution">
    <text evidence="9">The sequence shown here is derived from an EMBL/GenBank/DDBJ whole genome shotgun (WGS) entry which is preliminary data.</text>
</comment>
<name>A0ABD3RYF1_9STRA</name>
<protein>
    <recommendedName>
        <fullName evidence="6">Autophagy-related protein</fullName>
    </recommendedName>
</protein>
<evidence type="ECO:0000256" key="2">
    <source>
        <dbReference type="ARBA" id="ARBA00007293"/>
    </source>
</evidence>
<keyword evidence="6" id="KW-0072">Autophagy</keyword>
<evidence type="ECO:0000256" key="5">
    <source>
        <dbReference type="PIRSR" id="PIRSR604241-50"/>
    </source>
</evidence>
<keyword evidence="3 8" id="KW-0472">Membrane</keyword>
<evidence type="ECO:0000256" key="4">
    <source>
        <dbReference type="ARBA" id="ARBA00023288"/>
    </source>
</evidence>
<evidence type="ECO:0000256" key="1">
    <source>
        <dbReference type="ARBA" id="ARBA00004370"/>
    </source>
</evidence>
<feature type="compositionally biased region" description="Basic and acidic residues" evidence="7">
    <location>
        <begin position="143"/>
        <end position="158"/>
    </location>
</feature>